<gene>
    <name evidence="3" type="ORF">VNI00_019393</name>
</gene>
<dbReference type="Proteomes" id="UP001383192">
    <property type="component" value="Unassembled WGS sequence"/>
</dbReference>
<dbReference type="InterPro" id="IPR001202">
    <property type="entry name" value="WW_dom"/>
</dbReference>
<dbReference type="InterPro" id="IPR036020">
    <property type="entry name" value="WW_dom_sf"/>
</dbReference>
<dbReference type="EMBL" id="JAYKXP010000370">
    <property type="protein sequence ID" value="KAK7014121.1"/>
    <property type="molecule type" value="Genomic_DNA"/>
</dbReference>
<name>A0AAW0AN39_9AGAR</name>
<feature type="region of interest" description="Disordered" evidence="1">
    <location>
        <begin position="98"/>
        <end position="141"/>
    </location>
</feature>
<feature type="compositionally biased region" description="Basic and acidic residues" evidence="1">
    <location>
        <begin position="239"/>
        <end position="248"/>
    </location>
</feature>
<feature type="compositionally biased region" description="Basic and acidic residues" evidence="1">
    <location>
        <begin position="48"/>
        <end position="60"/>
    </location>
</feature>
<dbReference type="CDD" id="cd00201">
    <property type="entry name" value="WW"/>
    <property type="match status" value="1"/>
</dbReference>
<feature type="region of interest" description="Disordered" evidence="1">
    <location>
        <begin position="1"/>
        <end position="74"/>
    </location>
</feature>
<evidence type="ECO:0000256" key="1">
    <source>
        <dbReference type="SAM" id="MobiDB-lite"/>
    </source>
</evidence>
<dbReference type="Gene3D" id="2.20.70.10">
    <property type="match status" value="1"/>
</dbReference>
<evidence type="ECO:0000259" key="2">
    <source>
        <dbReference type="PROSITE" id="PS50020"/>
    </source>
</evidence>
<feature type="compositionally biased region" description="Low complexity" evidence="1">
    <location>
        <begin position="1"/>
        <end position="20"/>
    </location>
</feature>
<evidence type="ECO:0000313" key="3">
    <source>
        <dbReference type="EMBL" id="KAK7014121.1"/>
    </source>
</evidence>
<feature type="compositionally biased region" description="Low complexity" evidence="1">
    <location>
        <begin position="62"/>
        <end position="72"/>
    </location>
</feature>
<dbReference type="PROSITE" id="PS50020">
    <property type="entry name" value="WW_DOMAIN_2"/>
    <property type="match status" value="1"/>
</dbReference>
<accession>A0AAW0AN39</accession>
<organism evidence="3 4">
    <name type="scientific">Paramarasmius palmivorus</name>
    <dbReference type="NCBI Taxonomy" id="297713"/>
    <lineage>
        <taxon>Eukaryota</taxon>
        <taxon>Fungi</taxon>
        <taxon>Dikarya</taxon>
        <taxon>Basidiomycota</taxon>
        <taxon>Agaricomycotina</taxon>
        <taxon>Agaricomycetes</taxon>
        <taxon>Agaricomycetidae</taxon>
        <taxon>Agaricales</taxon>
        <taxon>Marasmiineae</taxon>
        <taxon>Marasmiaceae</taxon>
        <taxon>Paramarasmius</taxon>
    </lineage>
</organism>
<feature type="domain" description="WW" evidence="2">
    <location>
        <begin position="68"/>
        <end position="102"/>
    </location>
</feature>
<protein>
    <recommendedName>
        <fullName evidence="2">WW domain-containing protein</fullName>
    </recommendedName>
</protein>
<evidence type="ECO:0000313" key="4">
    <source>
        <dbReference type="Proteomes" id="UP001383192"/>
    </source>
</evidence>
<dbReference type="PROSITE" id="PS01159">
    <property type="entry name" value="WW_DOMAIN_1"/>
    <property type="match status" value="1"/>
</dbReference>
<feature type="compositionally biased region" description="Polar residues" evidence="1">
    <location>
        <begin position="98"/>
        <end position="112"/>
    </location>
</feature>
<dbReference type="SMART" id="SM00456">
    <property type="entry name" value="WW"/>
    <property type="match status" value="1"/>
</dbReference>
<dbReference type="AlphaFoldDB" id="A0AAW0AN39"/>
<dbReference type="Pfam" id="PF00397">
    <property type="entry name" value="WW"/>
    <property type="match status" value="1"/>
</dbReference>
<comment type="caution">
    <text evidence="3">The sequence shown here is derived from an EMBL/GenBank/DDBJ whole genome shotgun (WGS) entry which is preliminary data.</text>
</comment>
<feature type="compositionally biased region" description="Basic and acidic residues" evidence="1">
    <location>
        <begin position="21"/>
        <end position="39"/>
    </location>
</feature>
<dbReference type="SUPFAM" id="SSF51045">
    <property type="entry name" value="WW domain"/>
    <property type="match status" value="1"/>
</dbReference>
<feature type="compositionally biased region" description="Low complexity" evidence="1">
    <location>
        <begin position="113"/>
        <end position="141"/>
    </location>
</feature>
<proteinExistence type="predicted"/>
<reference evidence="3 4" key="1">
    <citation type="submission" date="2024-01" db="EMBL/GenBank/DDBJ databases">
        <title>A draft genome for a cacao thread blight-causing isolate of Paramarasmius palmivorus.</title>
        <authorList>
            <person name="Baruah I.K."/>
            <person name="Bukari Y."/>
            <person name="Amoako-Attah I."/>
            <person name="Meinhardt L.W."/>
            <person name="Bailey B.A."/>
            <person name="Cohen S.P."/>
        </authorList>
    </citation>
    <scope>NUCLEOTIDE SEQUENCE [LARGE SCALE GENOMIC DNA]</scope>
    <source>
        <strain evidence="3 4">GH-12</strain>
    </source>
</reference>
<feature type="region of interest" description="Disordered" evidence="1">
    <location>
        <begin position="220"/>
        <end position="248"/>
    </location>
</feature>
<sequence>MTSSSPSVSPSASRESSPKPAESEEPKAKEVTESPKPESESEEEAEKESDTSDTKSEKGQETTSTATATSSTPWQAIFSPQYNSYYFYNTETQETTWQNPLSASDASNAVAGSSSEAQPTASSSSSTTDTPEQSSSSSYSALQTAALAQGIDPALAYLDPTLASVPGASSVGYGATARFNARTGQFTRPDGRDPSHLSEFERMKRMSEFYFDVNAWEKQRAQEQEEEEVEGKKRKRPSKKDVERFKEQKRLKKIAKTAWLRT</sequence>
<keyword evidence="4" id="KW-1185">Reference proteome</keyword>